<gene>
    <name evidence="1" type="ORF">SCHPADRAFT_795801</name>
</gene>
<sequence length="157" mass="18263">IQRHFPPLTSRSMFRKEALRIGSPLTWRTIFPFADGVVLCPERTSSSTPVITKATIPKPHGEVSRLSRGGYNLEEALGWSKNEYATIQKEIREIAKDYLDMTAIFSEQEKTKLTMVYEKARRPRSTERFPILRDYENNWVVEDFLSIMLKNSADRHK</sequence>
<dbReference type="Proteomes" id="UP000053477">
    <property type="component" value="Unassembled WGS sequence"/>
</dbReference>
<organism evidence="1 2">
    <name type="scientific">Schizopora paradoxa</name>
    <dbReference type="NCBI Taxonomy" id="27342"/>
    <lineage>
        <taxon>Eukaryota</taxon>
        <taxon>Fungi</taxon>
        <taxon>Dikarya</taxon>
        <taxon>Basidiomycota</taxon>
        <taxon>Agaricomycotina</taxon>
        <taxon>Agaricomycetes</taxon>
        <taxon>Hymenochaetales</taxon>
        <taxon>Schizoporaceae</taxon>
        <taxon>Schizopora</taxon>
    </lineage>
</organism>
<dbReference type="EMBL" id="KQ086880">
    <property type="protein sequence ID" value="KLO03917.1"/>
    <property type="molecule type" value="Genomic_DNA"/>
</dbReference>
<dbReference type="AlphaFoldDB" id="A0A0H2QYB4"/>
<evidence type="ECO:0000313" key="1">
    <source>
        <dbReference type="EMBL" id="KLO03917.1"/>
    </source>
</evidence>
<feature type="non-terminal residue" evidence="1">
    <location>
        <position position="1"/>
    </location>
</feature>
<proteinExistence type="predicted"/>
<dbReference type="OrthoDB" id="2686745at2759"/>
<reference evidence="1 2" key="1">
    <citation type="submission" date="2015-04" db="EMBL/GenBank/DDBJ databases">
        <title>Complete genome sequence of Schizopora paradoxa KUC8140, a cosmopolitan wood degrader in East Asia.</title>
        <authorList>
            <consortium name="DOE Joint Genome Institute"/>
            <person name="Min B."/>
            <person name="Park H."/>
            <person name="Jang Y."/>
            <person name="Kim J.-J."/>
            <person name="Kim K.H."/>
            <person name="Pangilinan J."/>
            <person name="Lipzen A."/>
            <person name="Riley R."/>
            <person name="Grigoriev I.V."/>
            <person name="Spatafora J.W."/>
            <person name="Choi I.-G."/>
        </authorList>
    </citation>
    <scope>NUCLEOTIDE SEQUENCE [LARGE SCALE GENOMIC DNA]</scope>
    <source>
        <strain evidence="1 2">KUC8140</strain>
    </source>
</reference>
<name>A0A0H2QYB4_9AGAM</name>
<feature type="non-terminal residue" evidence="1">
    <location>
        <position position="157"/>
    </location>
</feature>
<evidence type="ECO:0000313" key="2">
    <source>
        <dbReference type="Proteomes" id="UP000053477"/>
    </source>
</evidence>
<dbReference type="STRING" id="27342.A0A0H2QYB4"/>
<keyword evidence="2" id="KW-1185">Reference proteome</keyword>
<dbReference type="InParanoid" id="A0A0H2QYB4"/>
<accession>A0A0H2QYB4</accession>
<protein>
    <submittedName>
        <fullName evidence="1">Uncharacterized protein</fullName>
    </submittedName>
</protein>